<gene>
    <name evidence="2" type="ORF">L227DRAFT_319106</name>
</gene>
<organism evidence="2 3">
    <name type="scientific">Lentinus tigrinus ALCF2SS1-6</name>
    <dbReference type="NCBI Taxonomy" id="1328759"/>
    <lineage>
        <taxon>Eukaryota</taxon>
        <taxon>Fungi</taxon>
        <taxon>Dikarya</taxon>
        <taxon>Basidiomycota</taxon>
        <taxon>Agaricomycotina</taxon>
        <taxon>Agaricomycetes</taxon>
        <taxon>Polyporales</taxon>
        <taxon>Polyporaceae</taxon>
        <taxon>Lentinus</taxon>
    </lineage>
</organism>
<dbReference type="AlphaFoldDB" id="A0A5C2SK65"/>
<dbReference type="Proteomes" id="UP000313359">
    <property type="component" value="Unassembled WGS sequence"/>
</dbReference>
<evidence type="ECO:0000313" key="2">
    <source>
        <dbReference type="EMBL" id="RPD64132.1"/>
    </source>
</evidence>
<feature type="compositionally biased region" description="Low complexity" evidence="1">
    <location>
        <begin position="440"/>
        <end position="455"/>
    </location>
</feature>
<feature type="region of interest" description="Disordered" evidence="1">
    <location>
        <begin position="430"/>
        <end position="469"/>
    </location>
</feature>
<feature type="region of interest" description="Disordered" evidence="1">
    <location>
        <begin position="497"/>
        <end position="521"/>
    </location>
</feature>
<name>A0A5C2SK65_9APHY</name>
<dbReference type="EMBL" id="ML122254">
    <property type="protein sequence ID" value="RPD64132.1"/>
    <property type="molecule type" value="Genomic_DNA"/>
</dbReference>
<feature type="compositionally biased region" description="Low complexity" evidence="1">
    <location>
        <begin position="102"/>
        <end position="131"/>
    </location>
</feature>
<evidence type="ECO:0000256" key="1">
    <source>
        <dbReference type="SAM" id="MobiDB-lite"/>
    </source>
</evidence>
<feature type="compositionally biased region" description="Low complexity" evidence="1">
    <location>
        <begin position="66"/>
        <end position="75"/>
    </location>
</feature>
<proteinExistence type="predicted"/>
<dbReference type="OrthoDB" id="3254051at2759"/>
<feature type="region of interest" description="Disordered" evidence="1">
    <location>
        <begin position="102"/>
        <end position="160"/>
    </location>
</feature>
<feature type="compositionally biased region" description="Pro residues" evidence="1">
    <location>
        <begin position="132"/>
        <end position="154"/>
    </location>
</feature>
<reference evidence="2" key="1">
    <citation type="journal article" date="2018" name="Genome Biol. Evol.">
        <title>Genomics and development of Lentinus tigrinus, a white-rot wood-decaying mushroom with dimorphic fruiting bodies.</title>
        <authorList>
            <person name="Wu B."/>
            <person name="Xu Z."/>
            <person name="Knudson A."/>
            <person name="Carlson A."/>
            <person name="Chen N."/>
            <person name="Kovaka S."/>
            <person name="LaButti K."/>
            <person name="Lipzen A."/>
            <person name="Pennachio C."/>
            <person name="Riley R."/>
            <person name="Schakwitz W."/>
            <person name="Umezawa K."/>
            <person name="Ohm R.A."/>
            <person name="Grigoriev I.V."/>
            <person name="Nagy L.G."/>
            <person name="Gibbons J."/>
            <person name="Hibbett D."/>
        </authorList>
    </citation>
    <scope>NUCLEOTIDE SEQUENCE [LARGE SCALE GENOMIC DNA]</scope>
    <source>
        <strain evidence="2">ALCF2SS1-6</strain>
    </source>
</reference>
<feature type="compositionally biased region" description="Low complexity" evidence="1">
    <location>
        <begin position="200"/>
        <end position="211"/>
    </location>
</feature>
<sequence>MTTTTATMTYVPSAPTSVADATASTIVLRRGHSATPLFLHRTPVYQVRSTASMSHLPTCRPPTSPIPSSSSAPAAEHARSESTAGRILVSAGQPYAAHARAPAFASAVPSPPRRTGSPRTSFNRQPHIIPALRPPPPNKALPPIPFPSGPPTPPEDTSAAPEYFASVTPSRMPAARPVSQDTEDTIRELEELAASLKQMSGSTASASTLSTCRDRDRSPVKVSVSALNTPRRRPERRDYAGGPSSFASRHLHSETSVLGPLIVVTNASMETLPALGQLSSASVTEKPVIAKNADLEGVSWKGEDPDAEEVLWVDEYGAWGASEKGKWKAIDEEADDIVSEQNTSSRSEALRARPSVAEKSFIYEPVGAPEFLIGSSTSRNARVGTGYHSRRPLVHAAVPSTRRPRRPRPAPLVLANSAQDELALATALLLGTPRKRPSSRRPQTAPHTTPHTPRASRARQPTPPSAPLPERLQATYAAEASSSRSAEPSIAPALATTATEHGHADAAADSNRHSEPLPAMPRVPSSAIHVLRGKFEHAHARPMTAPSVANGSHSEPNSPRPAVRPRLKSLKGLFKHWSK</sequence>
<accession>A0A5C2SK65</accession>
<protein>
    <submittedName>
        <fullName evidence="2">Uncharacterized protein</fullName>
    </submittedName>
</protein>
<feature type="compositionally biased region" description="Basic and acidic residues" evidence="1">
    <location>
        <begin position="500"/>
        <end position="515"/>
    </location>
</feature>
<feature type="region of interest" description="Disordered" evidence="1">
    <location>
        <begin position="538"/>
        <end position="567"/>
    </location>
</feature>
<feature type="region of interest" description="Disordered" evidence="1">
    <location>
        <begin position="53"/>
        <end position="82"/>
    </location>
</feature>
<feature type="region of interest" description="Disordered" evidence="1">
    <location>
        <begin position="197"/>
        <end position="248"/>
    </location>
</feature>
<evidence type="ECO:0000313" key="3">
    <source>
        <dbReference type="Proteomes" id="UP000313359"/>
    </source>
</evidence>
<feature type="compositionally biased region" description="Polar residues" evidence="1">
    <location>
        <begin position="547"/>
        <end position="557"/>
    </location>
</feature>
<keyword evidence="3" id="KW-1185">Reference proteome</keyword>